<dbReference type="AlphaFoldDB" id="A0A8E2EUS5"/>
<sequence length="229" mass="25802">IYSFIIDNTVSIRLGKGFWCRGPGPSTIVRAADFPSLRAQTPRSDDLASLFQAHIELTQLFSDAHDILYSSTSHREHLYVGGEYVRYIDDFASTLRNWKLAWGSLSFTPHAKATLVLSYDFLRLYVNAFTLQATINREITHARRNSPPPSFALGLLFANVSSSPDAPFIYESVDAANSLLSNLNSFIDPVSGLRYMPLKYYLYVIHAAVFLFKVYCTPMKNQISINVDD</sequence>
<dbReference type="GO" id="GO:0000981">
    <property type="term" value="F:DNA-binding transcription factor activity, RNA polymerase II-specific"/>
    <property type="evidence" value="ECO:0007669"/>
    <property type="project" value="TreeGrafter"/>
</dbReference>
<organism evidence="1 2">
    <name type="scientific">Glonium stellatum</name>
    <dbReference type="NCBI Taxonomy" id="574774"/>
    <lineage>
        <taxon>Eukaryota</taxon>
        <taxon>Fungi</taxon>
        <taxon>Dikarya</taxon>
        <taxon>Ascomycota</taxon>
        <taxon>Pezizomycotina</taxon>
        <taxon>Dothideomycetes</taxon>
        <taxon>Pleosporomycetidae</taxon>
        <taxon>Gloniales</taxon>
        <taxon>Gloniaceae</taxon>
        <taxon>Glonium</taxon>
    </lineage>
</organism>
<dbReference type="PANTHER" id="PTHR31644">
    <property type="entry name" value="TRANSCRIPTIONAL ACTIVATOR ARO80-RELATED"/>
    <property type="match status" value="1"/>
</dbReference>
<accession>A0A8E2EUS5</accession>
<dbReference type="EMBL" id="KV750324">
    <property type="protein sequence ID" value="OCL05307.1"/>
    <property type="molecule type" value="Genomic_DNA"/>
</dbReference>
<dbReference type="Proteomes" id="UP000250140">
    <property type="component" value="Unassembled WGS sequence"/>
</dbReference>
<dbReference type="CDD" id="cd12148">
    <property type="entry name" value="fungal_TF_MHR"/>
    <property type="match status" value="1"/>
</dbReference>
<name>A0A8E2EUS5_9PEZI</name>
<dbReference type="GO" id="GO:0005634">
    <property type="term" value="C:nucleus"/>
    <property type="evidence" value="ECO:0007669"/>
    <property type="project" value="TreeGrafter"/>
</dbReference>
<feature type="non-terminal residue" evidence="1">
    <location>
        <position position="1"/>
    </location>
</feature>
<dbReference type="PANTHER" id="PTHR31644:SF1">
    <property type="entry name" value="ZN(II)2CYS6 TRANSCRIPTION FACTOR (EUROFUNG)"/>
    <property type="match status" value="1"/>
</dbReference>
<evidence type="ECO:0000313" key="1">
    <source>
        <dbReference type="EMBL" id="OCL05307.1"/>
    </source>
</evidence>
<evidence type="ECO:0000313" key="2">
    <source>
        <dbReference type="Proteomes" id="UP000250140"/>
    </source>
</evidence>
<proteinExistence type="predicted"/>
<keyword evidence="2" id="KW-1185">Reference proteome</keyword>
<gene>
    <name evidence="1" type="ORF">AOQ84DRAFT_413855</name>
</gene>
<dbReference type="OrthoDB" id="5818554at2759"/>
<dbReference type="InterPro" id="IPR052780">
    <property type="entry name" value="AAA_Catabolism_Regulators"/>
</dbReference>
<protein>
    <submittedName>
        <fullName evidence="1">Uncharacterized protein</fullName>
    </submittedName>
</protein>
<reference evidence="1 2" key="1">
    <citation type="journal article" date="2016" name="Nat. Commun.">
        <title>Ectomycorrhizal ecology is imprinted in the genome of the dominant symbiotic fungus Cenococcum geophilum.</title>
        <authorList>
            <consortium name="DOE Joint Genome Institute"/>
            <person name="Peter M."/>
            <person name="Kohler A."/>
            <person name="Ohm R.A."/>
            <person name="Kuo A."/>
            <person name="Krutzmann J."/>
            <person name="Morin E."/>
            <person name="Arend M."/>
            <person name="Barry K.W."/>
            <person name="Binder M."/>
            <person name="Choi C."/>
            <person name="Clum A."/>
            <person name="Copeland A."/>
            <person name="Grisel N."/>
            <person name="Haridas S."/>
            <person name="Kipfer T."/>
            <person name="LaButti K."/>
            <person name="Lindquist E."/>
            <person name="Lipzen A."/>
            <person name="Maire R."/>
            <person name="Meier B."/>
            <person name="Mihaltcheva S."/>
            <person name="Molinier V."/>
            <person name="Murat C."/>
            <person name="Poggeler S."/>
            <person name="Quandt C.A."/>
            <person name="Sperisen C."/>
            <person name="Tritt A."/>
            <person name="Tisserant E."/>
            <person name="Crous P.W."/>
            <person name="Henrissat B."/>
            <person name="Nehls U."/>
            <person name="Egli S."/>
            <person name="Spatafora J.W."/>
            <person name="Grigoriev I.V."/>
            <person name="Martin F.M."/>
        </authorList>
    </citation>
    <scope>NUCLEOTIDE SEQUENCE [LARGE SCALE GENOMIC DNA]</scope>
    <source>
        <strain evidence="1 2">CBS 207.34</strain>
    </source>
</reference>